<evidence type="ECO:0000313" key="3">
    <source>
        <dbReference type="Proteomes" id="UP000824120"/>
    </source>
</evidence>
<dbReference type="AlphaFoldDB" id="A0A9J5ZVJ4"/>
<keyword evidence="1" id="KW-0472">Membrane</keyword>
<accession>A0A9J5ZVJ4</accession>
<sequence length="112" mass="12504">VEGGGIIIEDKVQHWHFSHYLSRTSVEIWNVVIEKFEKRLASWQLQFLSLGGRSIVFVIICGVCSSLFWVYNGLCLALSGKLLSVGVLGKLGTPSEESGSMCWGWSKDRVLE</sequence>
<reference evidence="2 3" key="1">
    <citation type="submission" date="2020-09" db="EMBL/GenBank/DDBJ databases">
        <title>De no assembly of potato wild relative species, Solanum commersonii.</title>
        <authorList>
            <person name="Cho K."/>
        </authorList>
    </citation>
    <scope>NUCLEOTIDE SEQUENCE [LARGE SCALE GENOMIC DNA]</scope>
    <source>
        <strain evidence="2">LZ3.2</strain>
        <tissue evidence="2">Leaf</tissue>
    </source>
</reference>
<dbReference type="EMBL" id="JACXVP010000003">
    <property type="protein sequence ID" value="KAG5615959.1"/>
    <property type="molecule type" value="Genomic_DNA"/>
</dbReference>
<organism evidence="2 3">
    <name type="scientific">Solanum commersonii</name>
    <name type="common">Commerson's wild potato</name>
    <name type="synonym">Commerson's nightshade</name>
    <dbReference type="NCBI Taxonomy" id="4109"/>
    <lineage>
        <taxon>Eukaryota</taxon>
        <taxon>Viridiplantae</taxon>
        <taxon>Streptophyta</taxon>
        <taxon>Embryophyta</taxon>
        <taxon>Tracheophyta</taxon>
        <taxon>Spermatophyta</taxon>
        <taxon>Magnoliopsida</taxon>
        <taxon>eudicotyledons</taxon>
        <taxon>Gunneridae</taxon>
        <taxon>Pentapetalae</taxon>
        <taxon>asterids</taxon>
        <taxon>lamiids</taxon>
        <taxon>Solanales</taxon>
        <taxon>Solanaceae</taxon>
        <taxon>Solanoideae</taxon>
        <taxon>Solaneae</taxon>
        <taxon>Solanum</taxon>
    </lineage>
</organism>
<keyword evidence="1" id="KW-1133">Transmembrane helix</keyword>
<name>A0A9J5ZVJ4_SOLCO</name>
<keyword evidence="3" id="KW-1185">Reference proteome</keyword>
<feature type="transmembrane region" description="Helical" evidence="1">
    <location>
        <begin position="47"/>
        <end position="71"/>
    </location>
</feature>
<evidence type="ECO:0000313" key="2">
    <source>
        <dbReference type="EMBL" id="KAG5615959.1"/>
    </source>
</evidence>
<protein>
    <submittedName>
        <fullName evidence="2">Uncharacterized protein</fullName>
    </submittedName>
</protein>
<keyword evidence="1" id="KW-0812">Transmembrane</keyword>
<dbReference type="Proteomes" id="UP000824120">
    <property type="component" value="Chromosome 3"/>
</dbReference>
<proteinExistence type="predicted"/>
<gene>
    <name evidence="2" type="ORF">H5410_015783</name>
</gene>
<feature type="non-terminal residue" evidence="2">
    <location>
        <position position="112"/>
    </location>
</feature>
<comment type="caution">
    <text evidence="2">The sequence shown here is derived from an EMBL/GenBank/DDBJ whole genome shotgun (WGS) entry which is preliminary data.</text>
</comment>
<evidence type="ECO:0000256" key="1">
    <source>
        <dbReference type="SAM" id="Phobius"/>
    </source>
</evidence>